<sequence length="466" mass="52191">MSNARPRAAAAAAAAAPTAESQQLGEELGLVGEQRPSWLNPALAQDDTNVVDFLFHQYKLNVRRQVRSKAERALAALQQVQPDAAHLSVERDVLPKLELLEGLSPGLGWKVFRDYPEQFASPDAVECWRMLAAYLFTIGIEPQQITSLFTRHHVLFRHAVARPDALRRLFTWLQHDLDLPPASIMRLLHRCPSILQLDVDEVLKPRLQLLLDLGLTVERAMKGVLRMPEVLRISPEVLEAKVAYYTEELGLTKGEVGAMYARDPGTLLTSLAHIQEVAAWLSDKGGLGLSQGLRSKVVSKGSLLKYPLPTIQERVAYWQGHMGFSLPELHVLLDRLPRLLLYPVHERKYQDKLAFLREELRLAQREVLLSFPAYLTYSLPDRIAPRAAASAAFRGHPLPLEKLAYGEAAFVRWLKVEPEDYLRWEGQWRKGPGARWVAVEGDGSAEGAAAAVGERSAGWDKAEEEL</sequence>
<dbReference type="SMART" id="SM00733">
    <property type="entry name" value="Mterf"/>
    <property type="match status" value="5"/>
</dbReference>
<dbReference type="EMBL" id="JADXDR010000022">
    <property type="protein sequence ID" value="KAI7845001.1"/>
    <property type="molecule type" value="Genomic_DNA"/>
</dbReference>
<evidence type="ECO:0000313" key="6">
    <source>
        <dbReference type="Proteomes" id="UP001205105"/>
    </source>
</evidence>
<keyword evidence="6" id="KW-1185">Reference proteome</keyword>
<reference evidence="5" key="1">
    <citation type="submission" date="2020-11" db="EMBL/GenBank/DDBJ databases">
        <title>Chlorella ohadii genome sequencing and assembly.</title>
        <authorList>
            <person name="Murik O."/>
            <person name="Treves H."/>
            <person name="Kedem I."/>
            <person name="Shotland Y."/>
            <person name="Kaplan A."/>
        </authorList>
    </citation>
    <scope>NUCLEOTIDE SEQUENCE</scope>
    <source>
        <strain evidence="5">1</strain>
    </source>
</reference>
<dbReference type="PANTHER" id="PTHR13068">
    <property type="entry name" value="CGI-12 PROTEIN-RELATED"/>
    <property type="match status" value="1"/>
</dbReference>
<dbReference type="Pfam" id="PF02536">
    <property type="entry name" value="mTERF"/>
    <property type="match status" value="1"/>
</dbReference>
<accession>A0AAD5H5W5</accession>
<dbReference type="PANTHER" id="PTHR13068:SF112">
    <property type="entry name" value="TRANSCRIPTION TERMINATION FACTOR 3, MITOCHONDRIAL"/>
    <property type="match status" value="1"/>
</dbReference>
<dbReference type="GO" id="GO:0003676">
    <property type="term" value="F:nucleic acid binding"/>
    <property type="evidence" value="ECO:0007669"/>
    <property type="project" value="InterPro"/>
</dbReference>
<keyword evidence="2" id="KW-0805">Transcription regulation</keyword>
<evidence type="ECO:0000256" key="3">
    <source>
        <dbReference type="ARBA" id="ARBA00022946"/>
    </source>
</evidence>
<dbReference type="Gene3D" id="1.25.70.10">
    <property type="entry name" value="Transcription termination factor 3, mitochondrial"/>
    <property type="match status" value="1"/>
</dbReference>
<proteinExistence type="inferred from homology"/>
<keyword evidence="2" id="KW-0804">Transcription</keyword>
<feature type="region of interest" description="Disordered" evidence="4">
    <location>
        <begin position="1"/>
        <end position="24"/>
    </location>
</feature>
<dbReference type="Proteomes" id="UP001205105">
    <property type="component" value="Unassembled WGS sequence"/>
</dbReference>
<evidence type="ECO:0000313" key="5">
    <source>
        <dbReference type="EMBL" id="KAI7845001.1"/>
    </source>
</evidence>
<feature type="compositionally biased region" description="Low complexity" evidence="4">
    <location>
        <begin position="1"/>
        <end position="19"/>
    </location>
</feature>
<dbReference type="GO" id="GO:0006353">
    <property type="term" value="P:DNA-templated transcription termination"/>
    <property type="evidence" value="ECO:0007669"/>
    <property type="project" value="UniProtKB-KW"/>
</dbReference>
<protein>
    <submittedName>
        <fullName evidence="5">Uncharacterized protein</fullName>
    </submittedName>
</protein>
<evidence type="ECO:0000256" key="4">
    <source>
        <dbReference type="SAM" id="MobiDB-lite"/>
    </source>
</evidence>
<organism evidence="5 6">
    <name type="scientific">Chlorella ohadii</name>
    <dbReference type="NCBI Taxonomy" id="2649997"/>
    <lineage>
        <taxon>Eukaryota</taxon>
        <taxon>Viridiplantae</taxon>
        <taxon>Chlorophyta</taxon>
        <taxon>core chlorophytes</taxon>
        <taxon>Trebouxiophyceae</taxon>
        <taxon>Chlorellales</taxon>
        <taxon>Chlorellaceae</taxon>
        <taxon>Chlorella clade</taxon>
        <taxon>Chlorella</taxon>
    </lineage>
</organism>
<name>A0AAD5H5W5_9CHLO</name>
<dbReference type="InterPro" id="IPR038538">
    <property type="entry name" value="MTERF_sf"/>
</dbReference>
<comment type="similarity">
    <text evidence="1">Belongs to the mTERF family.</text>
</comment>
<comment type="caution">
    <text evidence="5">The sequence shown here is derived from an EMBL/GenBank/DDBJ whole genome shotgun (WGS) entry which is preliminary data.</text>
</comment>
<gene>
    <name evidence="5" type="ORF">COHA_001367</name>
</gene>
<evidence type="ECO:0000256" key="2">
    <source>
        <dbReference type="ARBA" id="ARBA00022472"/>
    </source>
</evidence>
<dbReference type="AlphaFoldDB" id="A0AAD5H5W5"/>
<keyword evidence="3" id="KW-0809">Transit peptide</keyword>
<evidence type="ECO:0000256" key="1">
    <source>
        <dbReference type="ARBA" id="ARBA00007692"/>
    </source>
</evidence>
<keyword evidence="2" id="KW-0806">Transcription termination</keyword>
<dbReference type="InterPro" id="IPR003690">
    <property type="entry name" value="MTERF"/>
</dbReference>